<dbReference type="PANTHER" id="PTHR30151">
    <property type="entry name" value="ALKANE SULFONATE ABC TRANSPORTER-RELATED, MEMBRANE SUBUNIT"/>
    <property type="match status" value="1"/>
</dbReference>
<feature type="transmembrane region" description="Helical" evidence="7">
    <location>
        <begin position="7"/>
        <end position="33"/>
    </location>
</feature>
<evidence type="ECO:0000313" key="10">
    <source>
        <dbReference type="Proteomes" id="UP001268036"/>
    </source>
</evidence>
<sequence>MLTGVRLAIGILWIMLVPCEMLGVSAGFGYYILDTRDRLVYGKLMALVLLIVLLGFALDFLARQLHRRFLPRG</sequence>
<dbReference type="Pfam" id="PF00528">
    <property type="entry name" value="BPD_transp_1"/>
    <property type="match status" value="1"/>
</dbReference>
<reference evidence="9" key="1">
    <citation type="submission" date="2023-08" db="EMBL/GenBank/DDBJ databases">
        <title>Functional and genomic diversity of the sorghum phyllosphere microbiome.</title>
        <authorList>
            <person name="Shade A."/>
        </authorList>
    </citation>
    <scope>NUCLEOTIDE SEQUENCE</scope>
    <source>
        <strain evidence="9">SORGH_AS_0201</strain>
    </source>
</reference>
<evidence type="ECO:0000256" key="3">
    <source>
        <dbReference type="ARBA" id="ARBA00022475"/>
    </source>
</evidence>
<evidence type="ECO:0000256" key="2">
    <source>
        <dbReference type="ARBA" id="ARBA00022448"/>
    </source>
</evidence>
<dbReference type="GO" id="GO:0005886">
    <property type="term" value="C:plasma membrane"/>
    <property type="evidence" value="ECO:0007669"/>
    <property type="project" value="UniProtKB-SubCell"/>
</dbReference>
<dbReference type="GO" id="GO:0010438">
    <property type="term" value="P:cellular response to sulfur starvation"/>
    <property type="evidence" value="ECO:0007669"/>
    <property type="project" value="TreeGrafter"/>
</dbReference>
<dbReference type="GO" id="GO:0055085">
    <property type="term" value="P:transmembrane transport"/>
    <property type="evidence" value="ECO:0007669"/>
    <property type="project" value="InterPro"/>
</dbReference>
<dbReference type="InterPro" id="IPR035906">
    <property type="entry name" value="MetI-like_sf"/>
</dbReference>
<keyword evidence="4 7" id="KW-0812">Transmembrane</keyword>
<name>A0AAJ2BHP5_9PSED</name>
<keyword evidence="6 7" id="KW-0472">Membrane</keyword>
<keyword evidence="5 7" id="KW-1133">Transmembrane helix</keyword>
<dbReference type="Proteomes" id="UP001268036">
    <property type="component" value="Unassembled WGS sequence"/>
</dbReference>
<gene>
    <name evidence="9" type="ORF">QE440_000651</name>
</gene>
<keyword evidence="2" id="KW-0813">Transport</keyword>
<accession>A0AAJ2BHP5</accession>
<evidence type="ECO:0000313" key="9">
    <source>
        <dbReference type="EMBL" id="MDR6232910.1"/>
    </source>
</evidence>
<evidence type="ECO:0000256" key="4">
    <source>
        <dbReference type="ARBA" id="ARBA00022692"/>
    </source>
</evidence>
<evidence type="ECO:0000256" key="7">
    <source>
        <dbReference type="SAM" id="Phobius"/>
    </source>
</evidence>
<comment type="caution">
    <text evidence="9">The sequence shown here is derived from an EMBL/GenBank/DDBJ whole genome shotgun (WGS) entry which is preliminary data.</text>
</comment>
<evidence type="ECO:0000256" key="6">
    <source>
        <dbReference type="ARBA" id="ARBA00023136"/>
    </source>
</evidence>
<dbReference type="AlphaFoldDB" id="A0AAJ2BHP5"/>
<feature type="transmembrane region" description="Helical" evidence="7">
    <location>
        <begin position="39"/>
        <end position="62"/>
    </location>
</feature>
<dbReference type="InterPro" id="IPR000515">
    <property type="entry name" value="MetI-like"/>
</dbReference>
<dbReference type="PANTHER" id="PTHR30151:SF25">
    <property type="entry name" value="TAURINE TRANSPORT SYSTEM PERMEASE PROTEIN TAUC"/>
    <property type="match status" value="1"/>
</dbReference>
<evidence type="ECO:0000256" key="1">
    <source>
        <dbReference type="ARBA" id="ARBA00004651"/>
    </source>
</evidence>
<evidence type="ECO:0000256" key="5">
    <source>
        <dbReference type="ARBA" id="ARBA00022989"/>
    </source>
</evidence>
<keyword evidence="3" id="KW-1003">Cell membrane</keyword>
<proteinExistence type="predicted"/>
<comment type="subcellular location">
    <subcellularLocation>
        <location evidence="1">Cell membrane</location>
        <topology evidence="1">Multi-pass membrane protein</topology>
    </subcellularLocation>
</comment>
<dbReference type="EMBL" id="JAVJAF010000001">
    <property type="protein sequence ID" value="MDR6232910.1"/>
    <property type="molecule type" value="Genomic_DNA"/>
</dbReference>
<protein>
    <submittedName>
        <fullName evidence="9">ABC-type nitrate/sulfonate/bicarbonate transport system permease component</fullName>
    </submittedName>
</protein>
<evidence type="ECO:0000259" key="8">
    <source>
        <dbReference type="Pfam" id="PF00528"/>
    </source>
</evidence>
<feature type="domain" description="ABC transmembrane type-1" evidence="8">
    <location>
        <begin position="1"/>
        <end position="69"/>
    </location>
</feature>
<dbReference type="SUPFAM" id="SSF161098">
    <property type="entry name" value="MetI-like"/>
    <property type="match status" value="1"/>
</dbReference>
<organism evidence="9 10">
    <name type="scientific">Pseudomonas oryzihabitans</name>
    <dbReference type="NCBI Taxonomy" id="47885"/>
    <lineage>
        <taxon>Bacteria</taxon>
        <taxon>Pseudomonadati</taxon>
        <taxon>Pseudomonadota</taxon>
        <taxon>Gammaproteobacteria</taxon>
        <taxon>Pseudomonadales</taxon>
        <taxon>Pseudomonadaceae</taxon>
        <taxon>Pseudomonas</taxon>
    </lineage>
</organism>